<proteinExistence type="predicted"/>
<dbReference type="PANTHER" id="PTHR34216:SF3">
    <property type="entry name" value="POLY-BETA-1,6-N-ACETYL-D-GLUCOSAMINE N-DEACETYLASE"/>
    <property type="match status" value="1"/>
</dbReference>
<reference evidence="4" key="1">
    <citation type="submission" date="2018-05" db="EMBL/GenBank/DDBJ databases">
        <authorList>
            <person name="Lanie J.A."/>
            <person name="Ng W.-L."/>
            <person name="Kazmierczak K.M."/>
            <person name="Andrzejewski T.M."/>
            <person name="Davidsen T.M."/>
            <person name="Wayne K.J."/>
            <person name="Tettelin H."/>
            <person name="Glass J.I."/>
            <person name="Rusch D."/>
            <person name="Podicherti R."/>
            <person name="Tsui H.-C.T."/>
            <person name="Winkler M.E."/>
        </authorList>
    </citation>
    <scope>NUCLEOTIDE SEQUENCE</scope>
</reference>
<keyword evidence="2" id="KW-0732">Signal</keyword>
<dbReference type="InterPro" id="IPR051398">
    <property type="entry name" value="Polysacch_Deacetylase"/>
</dbReference>
<dbReference type="SUPFAM" id="SSF88713">
    <property type="entry name" value="Glycoside hydrolase/deacetylase"/>
    <property type="match status" value="1"/>
</dbReference>
<name>A0A382LE85_9ZZZZ</name>
<dbReference type="PROSITE" id="PS51677">
    <property type="entry name" value="NODB"/>
    <property type="match status" value="1"/>
</dbReference>
<dbReference type="Pfam" id="PF00551">
    <property type="entry name" value="Formyl_trans_N"/>
    <property type="match status" value="1"/>
</dbReference>
<evidence type="ECO:0000313" key="4">
    <source>
        <dbReference type="EMBL" id="SVC33447.1"/>
    </source>
</evidence>
<dbReference type="InterPro" id="IPR002376">
    <property type="entry name" value="Formyl_transf_N"/>
</dbReference>
<gene>
    <name evidence="4" type="ORF">METZ01_LOCUS286301</name>
</gene>
<dbReference type="InterPro" id="IPR011330">
    <property type="entry name" value="Glyco_hydro/deAcase_b/a-brl"/>
</dbReference>
<dbReference type="GO" id="GO:0005576">
    <property type="term" value="C:extracellular region"/>
    <property type="evidence" value="ECO:0007669"/>
    <property type="project" value="UniProtKB-SubCell"/>
</dbReference>
<sequence>DLIMVFGGKILKNTIIDIPKTIINMHFGITPFYKGAGSSLTAIGRLDFRHVGATIHLIDNKIDHGNIINYYFPKFKGDESSDSIQQKTIHAGLMGLLEIAKTIVSGKPITSYTQPSYGKIYFSKGEDRRIATDRAILHLSRGLFKEYLIKTGELQNSSSNQKEVHPKILKSGLNPARFQRKLKKVFRSIAPMHLGNGVYIVLYHHISSRDDPWINFFGQSGMSKISTNIDLFEDHLKYYNTEFNVISLEKAQSILENNDGNINSRYLVITFDDGYKSVGNLASPALEKYKNPYTFFVCGNVLLHKQGLARLRLSFLLKPEYLEETTRNYRNNFGNVSSPWNDFKNEFSLEKNKWVHNQWDERVPEQNKRSELPFYFSTEELLALQRKEKGRLALGSHTYSHAML</sequence>
<dbReference type="GO" id="GO:0016810">
    <property type="term" value="F:hydrolase activity, acting on carbon-nitrogen (but not peptide) bonds"/>
    <property type="evidence" value="ECO:0007669"/>
    <property type="project" value="InterPro"/>
</dbReference>
<dbReference type="AlphaFoldDB" id="A0A382LE85"/>
<dbReference type="Gene3D" id="3.40.50.170">
    <property type="entry name" value="Formyl transferase, N-terminal domain"/>
    <property type="match status" value="1"/>
</dbReference>
<evidence type="ECO:0000256" key="1">
    <source>
        <dbReference type="ARBA" id="ARBA00004613"/>
    </source>
</evidence>
<dbReference type="Gene3D" id="3.20.20.370">
    <property type="entry name" value="Glycoside hydrolase/deacetylase"/>
    <property type="match status" value="1"/>
</dbReference>
<feature type="non-terminal residue" evidence="4">
    <location>
        <position position="404"/>
    </location>
</feature>
<dbReference type="EMBL" id="UINC01085671">
    <property type="protein sequence ID" value="SVC33447.1"/>
    <property type="molecule type" value="Genomic_DNA"/>
</dbReference>
<feature type="domain" description="NodB homology" evidence="3">
    <location>
        <begin position="265"/>
        <end position="404"/>
    </location>
</feature>
<accession>A0A382LE85</accession>
<dbReference type="Pfam" id="PF01522">
    <property type="entry name" value="Polysacc_deac_1"/>
    <property type="match status" value="1"/>
</dbReference>
<feature type="non-terminal residue" evidence="4">
    <location>
        <position position="1"/>
    </location>
</feature>
<organism evidence="4">
    <name type="scientific">marine metagenome</name>
    <dbReference type="NCBI Taxonomy" id="408172"/>
    <lineage>
        <taxon>unclassified sequences</taxon>
        <taxon>metagenomes</taxon>
        <taxon>ecological metagenomes</taxon>
    </lineage>
</organism>
<dbReference type="SUPFAM" id="SSF53328">
    <property type="entry name" value="Formyltransferase"/>
    <property type="match status" value="1"/>
</dbReference>
<evidence type="ECO:0000256" key="2">
    <source>
        <dbReference type="ARBA" id="ARBA00022729"/>
    </source>
</evidence>
<dbReference type="InterPro" id="IPR036477">
    <property type="entry name" value="Formyl_transf_N_sf"/>
</dbReference>
<protein>
    <recommendedName>
        <fullName evidence="3">NodB homology domain-containing protein</fullName>
    </recommendedName>
</protein>
<dbReference type="PANTHER" id="PTHR34216">
    <property type="match status" value="1"/>
</dbReference>
<dbReference type="GO" id="GO:0005975">
    <property type="term" value="P:carbohydrate metabolic process"/>
    <property type="evidence" value="ECO:0007669"/>
    <property type="project" value="InterPro"/>
</dbReference>
<comment type="subcellular location">
    <subcellularLocation>
        <location evidence="1">Secreted</location>
    </subcellularLocation>
</comment>
<dbReference type="InterPro" id="IPR002509">
    <property type="entry name" value="NODB_dom"/>
</dbReference>
<evidence type="ECO:0000259" key="3">
    <source>
        <dbReference type="PROSITE" id="PS51677"/>
    </source>
</evidence>